<dbReference type="Pfam" id="PF00078">
    <property type="entry name" value="RVT_1"/>
    <property type="match status" value="1"/>
</dbReference>
<evidence type="ECO:0000259" key="1">
    <source>
        <dbReference type="PROSITE" id="PS50878"/>
    </source>
</evidence>
<dbReference type="NCBIfam" id="NF041747">
    <property type="entry name" value="Drt3a"/>
    <property type="match status" value="1"/>
</dbReference>
<sequence length="512" mass="60341">MLNQSFTKETFQEIFDRENRKGKNIEKLFKEEFSDSLEQLKLIQAKTLEIRNSTDSEHKKLLYQERKTLRSDRDALIKKILDESTRDLPVKINNIQMNHGPRLGKPTFILEKNLENYFMSKKVQWNLARTYKVKQANRYAIVSQLINTLEDKFPKYVVRTDIKSFYETIPQKPLLSKINDDHLLSVLSKKFINKVIEEYNRLTGQVGASNPKGVPRGVGISPYLSELYMRIIDNEIRLLDDLVYYSRYVDDIIAVFVPADKAISNLQLGKYKTKLLQVIKNRHLDVNIEKTHSYNLTKGIDMLNLRSFELLDDRIIAKTIKANPKSINYLGCSIGSVKNLYKFSDPTKRERTTIELSVDLSEKKILKYKEKIKSAFDDFKNKRLKNERRAFKLLKTRIQFLCTNTKLRNNKANVLIGIYYSNPFVNNPSSFDILDKYFYWHIYRAGLLLDQKNELKKLNFKEGFDSKRFIRYPLKKEVYKNHNAKRTDETNKTNRGIIRFGLKEINSVWKKH</sequence>
<dbReference type="RefSeq" id="WP_116183433.1">
    <property type="nucleotide sequence ID" value="NZ_QTJX01000001.1"/>
</dbReference>
<reference evidence="2 3" key="1">
    <citation type="submission" date="2018-08" db="EMBL/GenBank/DDBJ databases">
        <title>Muricauda nanhaiensis sp. nov., isolated from seawater of the South China Sea.</title>
        <authorList>
            <person name="Dang Y."/>
        </authorList>
    </citation>
    <scope>NUCLEOTIDE SEQUENCE [LARGE SCALE GENOMIC DNA]</scope>
    <source>
        <strain evidence="2 3">SM1704</strain>
    </source>
</reference>
<protein>
    <recommendedName>
        <fullName evidence="1">Reverse transcriptase domain-containing protein</fullName>
    </recommendedName>
</protein>
<dbReference type="EMBL" id="QTJX01000001">
    <property type="protein sequence ID" value="RDY61553.1"/>
    <property type="molecule type" value="Genomic_DNA"/>
</dbReference>
<dbReference type="InterPro" id="IPR000477">
    <property type="entry name" value="RT_dom"/>
</dbReference>
<dbReference type="SUPFAM" id="SSF56672">
    <property type="entry name" value="DNA/RNA polymerases"/>
    <property type="match status" value="1"/>
</dbReference>
<name>A0A371JUQ8_9FLAO</name>
<dbReference type="PROSITE" id="PS50878">
    <property type="entry name" value="RT_POL"/>
    <property type="match status" value="1"/>
</dbReference>
<comment type="caution">
    <text evidence="2">The sequence shown here is derived from an EMBL/GenBank/DDBJ whole genome shotgun (WGS) entry which is preliminary data.</text>
</comment>
<dbReference type="CDD" id="cd01646">
    <property type="entry name" value="RT_Bac_retron_I"/>
    <property type="match status" value="1"/>
</dbReference>
<organism evidence="2 3">
    <name type="scientific">Flagellimonas nanhaiensis</name>
    <dbReference type="NCBI Taxonomy" id="2292706"/>
    <lineage>
        <taxon>Bacteria</taxon>
        <taxon>Pseudomonadati</taxon>
        <taxon>Bacteroidota</taxon>
        <taxon>Flavobacteriia</taxon>
        <taxon>Flavobacteriales</taxon>
        <taxon>Flavobacteriaceae</taxon>
        <taxon>Flagellimonas</taxon>
    </lineage>
</organism>
<dbReference type="InterPro" id="IPR043502">
    <property type="entry name" value="DNA/RNA_pol_sf"/>
</dbReference>
<evidence type="ECO:0000313" key="3">
    <source>
        <dbReference type="Proteomes" id="UP000261828"/>
    </source>
</evidence>
<dbReference type="OrthoDB" id="9780724at2"/>
<gene>
    <name evidence="2" type="ORF">DX873_05180</name>
</gene>
<accession>A0A371JUQ8</accession>
<dbReference type="Proteomes" id="UP000261828">
    <property type="component" value="Unassembled WGS sequence"/>
</dbReference>
<feature type="domain" description="Reverse transcriptase" evidence="1">
    <location>
        <begin position="1"/>
        <end position="334"/>
    </location>
</feature>
<keyword evidence="3" id="KW-1185">Reference proteome</keyword>
<dbReference type="AlphaFoldDB" id="A0A371JUQ8"/>
<proteinExistence type="predicted"/>
<evidence type="ECO:0000313" key="2">
    <source>
        <dbReference type="EMBL" id="RDY61553.1"/>
    </source>
</evidence>